<evidence type="ECO:0000256" key="19">
    <source>
        <dbReference type="ARBA" id="ARBA00025833"/>
    </source>
</evidence>
<sequence>MRIVPVDLVVPVLAISIFGACAQSSPPKGPPPVEATAAVGESAPASAPVVASAQPVDERDPRVVLKRRFDGETPMMSDLSELCDNIGGRITGSPAAERAVKWATQKFRAMGIDTVRTEKFRAPFLWLPERAEVVETAPDSFSIEAVASPGTVSLPSVEAPLLDVEDGTPEALAKLGPKAAGAFLLLRTKEAKTVEDLFSEYVRTHPLMEAATRARVAGLIIQSAEPRGLFYEHRMGFGSKPLTPAAVLVSREQGARLSRLLQRSQVRLRVKVTNHIGPAFESENVIAEVRGSGAPDEVVILGAHLDSWALGTGAEDNGVNSALVLDVARAFHELKLVPRRTVRFVLFTGEEQLMWGSSGYVARHKAEMAKHVASITFDVGSGRTSGFVLNGRPELRAPVLKALSVFPEFTADSHIVDSVFITDSLPFMLSGVSNLVAIQDDKPYLPVFHSSSDVFDYVDAKEAKRNAAIAAVLTWWLADTRDALPGQLTRAEVDQILVKTKTVDELKAFDLWDDWQQRRIGFPAEGK</sequence>
<evidence type="ECO:0000313" key="24">
    <source>
        <dbReference type="Proteomes" id="UP001374803"/>
    </source>
</evidence>
<gene>
    <name evidence="23" type="ORF">LVJ94_34120</name>
</gene>
<proteinExistence type="predicted"/>
<evidence type="ECO:0000256" key="20">
    <source>
        <dbReference type="ARBA" id="ARBA00033328"/>
    </source>
</evidence>
<keyword evidence="6" id="KW-0964">Secreted</keyword>
<feature type="signal peptide" evidence="21">
    <location>
        <begin position="1"/>
        <end position="22"/>
    </location>
</feature>
<evidence type="ECO:0000313" key="23">
    <source>
        <dbReference type="EMBL" id="WXB01942.1"/>
    </source>
</evidence>
<evidence type="ECO:0000256" key="4">
    <source>
        <dbReference type="ARBA" id="ARBA00004613"/>
    </source>
</evidence>
<evidence type="ECO:0000256" key="12">
    <source>
        <dbReference type="ARBA" id="ARBA00022824"/>
    </source>
</evidence>
<dbReference type="PANTHER" id="PTHR12053:SF3">
    <property type="entry name" value="CARBOXYPEPTIDASE Q"/>
    <property type="match status" value="1"/>
</dbReference>
<comment type="subcellular location">
    <subcellularLocation>
        <location evidence="1">Endoplasmic reticulum</location>
    </subcellularLocation>
    <subcellularLocation>
        <location evidence="3">Golgi apparatus</location>
    </subcellularLocation>
    <subcellularLocation>
        <location evidence="2">Lysosome</location>
    </subcellularLocation>
    <subcellularLocation>
        <location evidence="4">Secreted</location>
    </subcellularLocation>
</comment>
<evidence type="ECO:0000256" key="6">
    <source>
        <dbReference type="ARBA" id="ARBA00022525"/>
    </source>
</evidence>
<keyword evidence="17" id="KW-0325">Glycoprotein</keyword>
<keyword evidence="12" id="KW-0256">Endoplasmic reticulum</keyword>
<keyword evidence="8" id="KW-0645">Protease</keyword>
<dbReference type="InterPro" id="IPR007484">
    <property type="entry name" value="Peptidase_M28"/>
</dbReference>
<evidence type="ECO:0000256" key="10">
    <source>
        <dbReference type="ARBA" id="ARBA00022729"/>
    </source>
</evidence>
<dbReference type="Pfam" id="PF04389">
    <property type="entry name" value="Peptidase_M28"/>
    <property type="match status" value="1"/>
</dbReference>
<evidence type="ECO:0000256" key="7">
    <source>
        <dbReference type="ARBA" id="ARBA00022645"/>
    </source>
</evidence>
<protein>
    <recommendedName>
        <fullName evidence="5">Carboxypeptidase Q</fullName>
    </recommendedName>
    <alternativeName>
        <fullName evidence="20">Plasma glutamate carboxypeptidase</fullName>
    </alternativeName>
</protein>
<evidence type="ECO:0000256" key="3">
    <source>
        <dbReference type="ARBA" id="ARBA00004555"/>
    </source>
</evidence>
<dbReference type="Gene3D" id="3.50.30.30">
    <property type="match status" value="1"/>
</dbReference>
<evidence type="ECO:0000256" key="5">
    <source>
        <dbReference type="ARBA" id="ARBA00014116"/>
    </source>
</evidence>
<keyword evidence="14" id="KW-0333">Golgi apparatus</keyword>
<dbReference type="PANTHER" id="PTHR12053">
    <property type="entry name" value="PROTEASE FAMILY M28 PLASMA GLUTAMATE CARBOXYPEPTIDASE-RELATED"/>
    <property type="match status" value="1"/>
</dbReference>
<keyword evidence="16" id="KW-0865">Zymogen</keyword>
<evidence type="ECO:0000256" key="14">
    <source>
        <dbReference type="ARBA" id="ARBA00023034"/>
    </source>
</evidence>
<evidence type="ECO:0000256" key="11">
    <source>
        <dbReference type="ARBA" id="ARBA00022801"/>
    </source>
</evidence>
<feature type="domain" description="Peptidase M28" evidence="22">
    <location>
        <begin position="284"/>
        <end position="472"/>
    </location>
</feature>
<dbReference type="Gene3D" id="3.40.630.10">
    <property type="entry name" value="Zn peptidases"/>
    <property type="match status" value="1"/>
</dbReference>
<dbReference type="EMBL" id="CP089983">
    <property type="protein sequence ID" value="WXB01942.1"/>
    <property type="molecule type" value="Genomic_DNA"/>
</dbReference>
<evidence type="ECO:0000256" key="13">
    <source>
        <dbReference type="ARBA" id="ARBA00022833"/>
    </source>
</evidence>
<evidence type="ECO:0000256" key="21">
    <source>
        <dbReference type="SAM" id="SignalP"/>
    </source>
</evidence>
<evidence type="ECO:0000256" key="1">
    <source>
        <dbReference type="ARBA" id="ARBA00004240"/>
    </source>
</evidence>
<dbReference type="RefSeq" id="WP_394831562.1">
    <property type="nucleotide sequence ID" value="NZ_CP089929.1"/>
</dbReference>
<dbReference type="PROSITE" id="PS51257">
    <property type="entry name" value="PROKAR_LIPOPROTEIN"/>
    <property type="match status" value="1"/>
</dbReference>
<keyword evidence="15" id="KW-0482">Metalloprotease</keyword>
<feature type="chain" id="PRO_5045113208" description="Carboxypeptidase Q" evidence="21">
    <location>
        <begin position="23"/>
        <end position="527"/>
    </location>
</feature>
<keyword evidence="13" id="KW-0862">Zinc</keyword>
<keyword evidence="11" id="KW-0378">Hydrolase</keyword>
<organism evidence="23 24">
    <name type="scientific">Pendulispora rubella</name>
    <dbReference type="NCBI Taxonomy" id="2741070"/>
    <lineage>
        <taxon>Bacteria</taxon>
        <taxon>Pseudomonadati</taxon>
        <taxon>Myxococcota</taxon>
        <taxon>Myxococcia</taxon>
        <taxon>Myxococcales</taxon>
        <taxon>Sorangiineae</taxon>
        <taxon>Pendulisporaceae</taxon>
        <taxon>Pendulispora</taxon>
    </lineage>
</organism>
<evidence type="ECO:0000256" key="18">
    <source>
        <dbReference type="ARBA" id="ARBA00023228"/>
    </source>
</evidence>
<keyword evidence="24" id="KW-1185">Reference proteome</keyword>
<evidence type="ECO:0000259" key="22">
    <source>
        <dbReference type="Pfam" id="PF04389"/>
    </source>
</evidence>
<name>A0ABZ2KTD9_9BACT</name>
<reference evidence="23" key="1">
    <citation type="submission" date="2021-12" db="EMBL/GenBank/DDBJ databases">
        <title>Discovery of the Pendulisporaceae a myxobacterial family with distinct sporulation behavior and unique specialized metabolism.</title>
        <authorList>
            <person name="Garcia R."/>
            <person name="Popoff A."/>
            <person name="Bader C.D."/>
            <person name="Loehr J."/>
            <person name="Walesch S."/>
            <person name="Walt C."/>
            <person name="Boldt J."/>
            <person name="Bunk B."/>
            <person name="Haeckl F.J.F.P.J."/>
            <person name="Gunesch A.P."/>
            <person name="Birkelbach J."/>
            <person name="Nuebel U."/>
            <person name="Pietschmann T."/>
            <person name="Bach T."/>
            <person name="Mueller R."/>
        </authorList>
    </citation>
    <scope>NUCLEOTIDE SEQUENCE</scope>
    <source>
        <strain evidence="23">MSr11367</strain>
    </source>
</reference>
<keyword evidence="18" id="KW-0458">Lysosome</keyword>
<evidence type="ECO:0000256" key="8">
    <source>
        <dbReference type="ARBA" id="ARBA00022670"/>
    </source>
</evidence>
<evidence type="ECO:0000256" key="17">
    <source>
        <dbReference type="ARBA" id="ARBA00023180"/>
    </source>
</evidence>
<dbReference type="Proteomes" id="UP001374803">
    <property type="component" value="Chromosome"/>
</dbReference>
<keyword evidence="7" id="KW-0121">Carboxypeptidase</keyword>
<keyword evidence="9" id="KW-0479">Metal-binding</keyword>
<comment type="subunit">
    <text evidence="19">Homodimer. The monomeric form is inactive while the homodimer is active.</text>
</comment>
<evidence type="ECO:0000256" key="2">
    <source>
        <dbReference type="ARBA" id="ARBA00004371"/>
    </source>
</evidence>
<evidence type="ECO:0000256" key="15">
    <source>
        <dbReference type="ARBA" id="ARBA00023049"/>
    </source>
</evidence>
<accession>A0ABZ2KTD9</accession>
<dbReference type="SUPFAM" id="SSF53187">
    <property type="entry name" value="Zn-dependent exopeptidases"/>
    <property type="match status" value="1"/>
</dbReference>
<evidence type="ECO:0000256" key="9">
    <source>
        <dbReference type="ARBA" id="ARBA00022723"/>
    </source>
</evidence>
<dbReference type="InterPro" id="IPR039866">
    <property type="entry name" value="CPQ"/>
</dbReference>
<keyword evidence="10 21" id="KW-0732">Signal</keyword>
<evidence type="ECO:0000256" key="16">
    <source>
        <dbReference type="ARBA" id="ARBA00023145"/>
    </source>
</evidence>